<evidence type="ECO:0000313" key="12">
    <source>
        <dbReference type="Proteomes" id="UP000053110"/>
    </source>
</evidence>
<name>A0A061HFE1_BLUGR</name>
<dbReference type="GO" id="GO:0030956">
    <property type="term" value="C:glutamyl-tRNA(Gln) amidotransferase complex"/>
    <property type="evidence" value="ECO:0007669"/>
    <property type="project" value="UniProtKB-UniRule"/>
</dbReference>
<dbReference type="GO" id="GO:0005739">
    <property type="term" value="C:mitochondrion"/>
    <property type="evidence" value="ECO:0007669"/>
    <property type="project" value="UniProtKB-SubCell"/>
</dbReference>
<dbReference type="PROSITE" id="PS01234">
    <property type="entry name" value="GATB"/>
    <property type="match status" value="1"/>
</dbReference>
<dbReference type="EMBL" id="KE375069">
    <property type="protein sequence ID" value="EPQ64336.1"/>
    <property type="molecule type" value="Genomic_DNA"/>
</dbReference>
<comment type="function">
    <text evidence="7">Allows the formation of correctly charged Gln-tRNA(Gln) through the transamidation of misacylated Glu-tRNA(Gln) in the mitochondria. The reaction takes place in the presence of glutamine and ATP through an activated gamma-phospho-Glu-tRNA(Gln).</text>
</comment>
<dbReference type="PANTHER" id="PTHR11659:SF0">
    <property type="entry name" value="GLUTAMYL-TRNA(GLN) AMIDOTRANSFERASE SUBUNIT B, MITOCHONDRIAL"/>
    <property type="match status" value="1"/>
</dbReference>
<comment type="subcellular location">
    <subcellularLocation>
        <location evidence="7">Mitochondrion</location>
    </subcellularLocation>
</comment>
<feature type="domain" description="Asn/Gln amidotransferase" evidence="9">
    <location>
        <begin position="434"/>
        <end position="606"/>
    </location>
</feature>
<dbReference type="Pfam" id="PF02637">
    <property type="entry name" value="GatB_Yqey"/>
    <property type="match status" value="1"/>
</dbReference>
<reference evidence="11" key="3">
    <citation type="submission" date="2018-07" db="EMBL/GenBank/DDBJ databases">
        <authorList>
            <person name="Quirk P.G."/>
            <person name="Krulwich T.A."/>
        </authorList>
    </citation>
    <scope>NUCLEOTIDE SEQUENCE</scope>
    <source>
        <strain evidence="11">96224</strain>
    </source>
</reference>
<reference evidence="10" key="2">
    <citation type="submission" date="2013-01" db="EMBL/GenBank/DDBJ databases">
        <title>The wheat powdery mildew genome reveals unique evolution of an obligate biotroph.</title>
        <authorList>
            <person name="Oberhaensli S."/>
            <person name="Wicker T."/>
            <person name="Keller B."/>
        </authorList>
    </citation>
    <scope>NUCLEOTIDE SEQUENCE</scope>
    <source>
        <strain evidence="10">96224</strain>
    </source>
</reference>
<dbReference type="InterPro" id="IPR006075">
    <property type="entry name" value="Asn/Gln-tRNA_Trfase_suB/E_cat"/>
</dbReference>
<evidence type="ECO:0000256" key="5">
    <source>
        <dbReference type="ARBA" id="ARBA00022917"/>
    </source>
</evidence>
<dbReference type="InterPro" id="IPR003789">
    <property type="entry name" value="Asn/Gln_tRNA_amidoTrase-B-like"/>
</dbReference>
<dbReference type="GO" id="GO:0005524">
    <property type="term" value="F:ATP binding"/>
    <property type="evidence" value="ECO:0007669"/>
    <property type="project" value="UniProtKB-KW"/>
</dbReference>
<evidence type="ECO:0000256" key="3">
    <source>
        <dbReference type="ARBA" id="ARBA00022741"/>
    </source>
</evidence>
<evidence type="ECO:0000313" key="10">
    <source>
        <dbReference type="EMBL" id="EPQ64336.1"/>
    </source>
</evidence>
<dbReference type="NCBIfam" id="TIGR00133">
    <property type="entry name" value="gatB"/>
    <property type="match status" value="1"/>
</dbReference>
<keyword evidence="5 7" id="KW-0648">Protein biosynthesis</keyword>
<accession>A0A061HFE1</accession>
<comment type="similarity">
    <text evidence="1 7">Belongs to the GatB/GatE family. GatB subfamily.</text>
</comment>
<dbReference type="HOGENOM" id="CLU_019240_4_1_1"/>
<dbReference type="InterPro" id="IPR014746">
    <property type="entry name" value="Gln_synth/guanido_kin_cat_dom"/>
</dbReference>
<dbReference type="Pfam" id="PF02934">
    <property type="entry name" value="GatB_N"/>
    <property type="match status" value="1"/>
</dbReference>
<protein>
    <recommendedName>
        <fullName evidence="7">Glutamyl-tRNA(Gln) amidotransferase subunit B, mitochondrial</fullName>
        <shortName evidence="7">Glu-AdT subunit B</shortName>
        <ecNumber evidence="7">6.3.5.-</ecNumber>
    </recommendedName>
</protein>
<dbReference type="Proteomes" id="UP000053110">
    <property type="component" value="Unassembled WGS sequence"/>
</dbReference>
<dbReference type="OrthoDB" id="1722066at2759"/>
<dbReference type="InterPro" id="IPR017959">
    <property type="entry name" value="Asn/Gln-tRNA_amidoTrfase_suB/E"/>
</dbReference>
<keyword evidence="7" id="KW-0496">Mitochondrion</keyword>
<dbReference type="EMBL" id="UIGY01000096">
    <property type="protein sequence ID" value="SUZ10787.1"/>
    <property type="molecule type" value="Genomic_DNA"/>
</dbReference>
<dbReference type="AlphaFoldDB" id="A0A061HFE1"/>
<dbReference type="InterPro" id="IPR004413">
    <property type="entry name" value="GatB"/>
</dbReference>
<comment type="catalytic activity">
    <reaction evidence="6 7">
        <text>L-glutamyl-tRNA(Gln) + L-glutamine + ATP + H2O = L-glutaminyl-tRNA(Gln) + L-glutamate + ADP + phosphate + H(+)</text>
        <dbReference type="Rhea" id="RHEA:17521"/>
        <dbReference type="Rhea" id="RHEA-COMP:9681"/>
        <dbReference type="Rhea" id="RHEA-COMP:9684"/>
        <dbReference type="ChEBI" id="CHEBI:15377"/>
        <dbReference type="ChEBI" id="CHEBI:15378"/>
        <dbReference type="ChEBI" id="CHEBI:29985"/>
        <dbReference type="ChEBI" id="CHEBI:30616"/>
        <dbReference type="ChEBI" id="CHEBI:43474"/>
        <dbReference type="ChEBI" id="CHEBI:58359"/>
        <dbReference type="ChEBI" id="CHEBI:78520"/>
        <dbReference type="ChEBI" id="CHEBI:78521"/>
        <dbReference type="ChEBI" id="CHEBI:456216"/>
    </reaction>
</comment>
<keyword evidence="3 7" id="KW-0547">Nucleotide-binding</keyword>
<sequence>MMIGSLLLDRFAFGLRCYFLSKNCLRLKSVARKAQNQNIRSFYTTQRFRIESSLLEGSIVPFRKHIKDFQKEQRRKEASAPKKPKGKNQRVQGWKLSVGIEIHALLNTERKLFSSAFSTVNNIANTQVALFDAAIPGSQPIFQKETLIPAIRAALALNCEIQTVSKFDRKHYFHWDQPAGYQITQYYEPLAKNGYIRLYSHDGIANEDGDQVCVKIKQIQMEQDTAKTIALPAGYLVDLNRAGLPLIEIITEPEIHSPQTAAALVRKIQILLTAVDACVVGMEFGGLRADINVSVSRENIDPNLQHGQVPKLGQRTEIKNLCSFKSIEDAIIAERDRQISILEGGGTIDGETRGWKIGTTMTKKLRGKGSEVDYKYMPDPDLPPVIIGEDCISHLKATLGILPDEELNLLINEYGLVVKDALSLLSLENGGRAEYFYKLVDNLQQQLPSTSSQNIGKLCLNWVMHDMASLRHDEADIVNPLNMDPRGNCIIPHEQLATLLFQVETGRLLRKPAKFVLRELFRSLIEGKPTTVLEIIDREGLWGHLITVDQYRKLARATLSRHENILKVVLEGNDTKVKFLLGTMLKEDEKGAMDPIFAEKVLREAIKECGESV</sequence>
<evidence type="ECO:0000256" key="4">
    <source>
        <dbReference type="ARBA" id="ARBA00022840"/>
    </source>
</evidence>
<dbReference type="InterPro" id="IPR017958">
    <property type="entry name" value="Gln-tRNA_amidoTrfase_suB_CS"/>
</dbReference>
<proteinExistence type="inferred from homology"/>
<dbReference type="InterPro" id="IPR018027">
    <property type="entry name" value="Asn/Gln_amidotransferase"/>
</dbReference>
<evidence type="ECO:0000256" key="8">
    <source>
        <dbReference type="SAM" id="MobiDB-lite"/>
    </source>
</evidence>
<dbReference type="PANTHER" id="PTHR11659">
    <property type="entry name" value="GLUTAMYL-TRNA GLN AMIDOTRANSFERASE SUBUNIT B MITOCHONDRIAL AND PROKARYOTIC PET112-RELATED"/>
    <property type="match status" value="1"/>
</dbReference>
<evidence type="ECO:0000256" key="2">
    <source>
        <dbReference type="ARBA" id="ARBA00022598"/>
    </source>
</evidence>
<evidence type="ECO:0000313" key="11">
    <source>
        <dbReference type="EMBL" id="SUZ10787.1"/>
    </source>
</evidence>
<keyword evidence="2 7" id="KW-0436">Ligase</keyword>
<feature type="region of interest" description="Disordered" evidence="8">
    <location>
        <begin position="71"/>
        <end position="91"/>
    </location>
</feature>
<dbReference type="HAMAP" id="MF_00121">
    <property type="entry name" value="GatB"/>
    <property type="match status" value="1"/>
</dbReference>
<evidence type="ECO:0000259" key="9">
    <source>
        <dbReference type="SMART" id="SM00845"/>
    </source>
</evidence>
<gene>
    <name evidence="10" type="ORF">BGT96224_3362</name>
    <name evidence="11" type="ORF">BGT96224V2_LOCUS3951</name>
</gene>
<dbReference type="GO" id="GO:0032543">
    <property type="term" value="P:mitochondrial translation"/>
    <property type="evidence" value="ECO:0007669"/>
    <property type="project" value="UniProtKB-UniRule"/>
</dbReference>
<reference evidence="12" key="1">
    <citation type="journal article" date="2013" name="Nat. Genet.">
        <title>The wheat powdery mildew genome shows the unique evolution of an obligate biotroph.</title>
        <authorList>
            <person name="Wicker T."/>
            <person name="Oberhaensli S."/>
            <person name="Parlange F."/>
            <person name="Buchmann J.P."/>
            <person name="Shatalina M."/>
            <person name="Roffler S."/>
            <person name="Ben-David R."/>
            <person name="Dolezel J."/>
            <person name="Simkova H."/>
            <person name="Schulze-Lefert P."/>
            <person name="Spanu P.D."/>
            <person name="Bruggmann R."/>
            <person name="Amselem J."/>
            <person name="Quesneville H."/>
            <person name="Ver Loren van Themaat E."/>
            <person name="Paape T."/>
            <person name="Shimizu K.K."/>
            <person name="Keller B."/>
        </authorList>
    </citation>
    <scope>NUCLEOTIDE SEQUENCE [LARGE SCALE GENOMIC DNA]</scope>
    <source>
        <strain evidence="12">96224</strain>
    </source>
</reference>
<evidence type="ECO:0000256" key="1">
    <source>
        <dbReference type="ARBA" id="ARBA00005306"/>
    </source>
</evidence>
<dbReference type="SUPFAM" id="SSF55931">
    <property type="entry name" value="Glutamine synthetase/guanido kinase"/>
    <property type="match status" value="1"/>
</dbReference>
<keyword evidence="4 7" id="KW-0067">ATP-binding</keyword>
<comment type="subunit">
    <text evidence="7">Subunit of the heterotrimeric GatCAB amidotransferase (AdT) complex, composed of A, B and C subunits.</text>
</comment>
<evidence type="ECO:0000256" key="6">
    <source>
        <dbReference type="ARBA" id="ARBA00047913"/>
    </source>
</evidence>
<dbReference type="NCBIfam" id="NF004012">
    <property type="entry name" value="PRK05477.1-2"/>
    <property type="match status" value="1"/>
</dbReference>
<feature type="compositionally biased region" description="Basic and acidic residues" evidence="8">
    <location>
        <begin position="71"/>
        <end position="80"/>
    </location>
</feature>
<organism evidence="11">
    <name type="scientific">Blumeria graminis f. sp. tritici 96224</name>
    <dbReference type="NCBI Taxonomy" id="1268274"/>
    <lineage>
        <taxon>Eukaryota</taxon>
        <taxon>Fungi</taxon>
        <taxon>Dikarya</taxon>
        <taxon>Ascomycota</taxon>
        <taxon>Pezizomycotina</taxon>
        <taxon>Leotiomycetes</taxon>
        <taxon>Erysiphales</taxon>
        <taxon>Erysiphaceae</taxon>
        <taxon>Blumeria</taxon>
    </lineage>
</organism>
<evidence type="ECO:0000256" key="7">
    <source>
        <dbReference type="HAMAP-Rule" id="MF_03147"/>
    </source>
</evidence>
<dbReference type="SMART" id="SM00845">
    <property type="entry name" value="GatB_Yqey"/>
    <property type="match status" value="1"/>
</dbReference>
<dbReference type="SUPFAM" id="SSF89095">
    <property type="entry name" value="GatB/YqeY motif"/>
    <property type="match status" value="1"/>
</dbReference>
<dbReference type="GO" id="GO:0070681">
    <property type="term" value="P:glutaminyl-tRNAGln biosynthesis via transamidation"/>
    <property type="evidence" value="ECO:0007669"/>
    <property type="project" value="UniProtKB-UniRule"/>
</dbReference>
<dbReference type="EC" id="6.3.5.-" evidence="7"/>
<dbReference type="GO" id="GO:0050567">
    <property type="term" value="F:glutaminyl-tRNA synthase (glutamine-hydrolyzing) activity"/>
    <property type="evidence" value="ECO:0007669"/>
    <property type="project" value="UniProtKB-UniRule"/>
</dbReference>